<organism evidence="1 2">
    <name type="scientific">Paenibacillus gyeongsangnamensis</name>
    <dbReference type="NCBI Taxonomy" id="3388067"/>
    <lineage>
        <taxon>Bacteria</taxon>
        <taxon>Bacillati</taxon>
        <taxon>Bacillota</taxon>
        <taxon>Bacilli</taxon>
        <taxon>Bacillales</taxon>
        <taxon>Paenibacillaceae</taxon>
        <taxon>Paenibacillus</taxon>
    </lineage>
</organism>
<accession>A0ABT4Q8L9</accession>
<name>A0ABT4Q8L9_9BACL</name>
<proteinExistence type="predicted"/>
<dbReference type="RefSeq" id="WP_269881710.1">
    <property type="nucleotide sequence ID" value="NZ_JAQAGZ010000007.1"/>
</dbReference>
<evidence type="ECO:0000313" key="2">
    <source>
        <dbReference type="Proteomes" id="UP001527882"/>
    </source>
</evidence>
<sequence length="224" mass="25465">MKKIGCLHAHHSNIEHIEEALRPYDVELVHFVDPGLDRRKLDADFNDEMAEKKVKETLDWIAGCRVDAIMITCTFFTAVYREELHPCPVPVIKIDVPLFQDIVLRNEPSLLVFTNPNTVKGTLEQFNAFSKRAGTDIPVETRLLDHTFELIMQGKKEQYIALVTEGLLQIAAENPDKLVAAAQLSMVPAARQAGKIMERWIGNPLDSLIRFMEETLSLQRKSEK</sequence>
<evidence type="ECO:0000313" key="1">
    <source>
        <dbReference type="EMBL" id="MCZ8513221.1"/>
    </source>
</evidence>
<dbReference type="EMBL" id="JAQAGZ010000007">
    <property type="protein sequence ID" value="MCZ8513221.1"/>
    <property type="molecule type" value="Genomic_DNA"/>
</dbReference>
<gene>
    <name evidence="1" type="ORF">O9H85_12445</name>
</gene>
<protein>
    <recommendedName>
        <fullName evidence="3">Asp/Glu racemase</fullName>
    </recommendedName>
</protein>
<evidence type="ECO:0008006" key="3">
    <source>
        <dbReference type="Google" id="ProtNLM"/>
    </source>
</evidence>
<dbReference type="Proteomes" id="UP001527882">
    <property type="component" value="Unassembled WGS sequence"/>
</dbReference>
<comment type="caution">
    <text evidence="1">The sequence shown here is derived from an EMBL/GenBank/DDBJ whole genome shotgun (WGS) entry which is preliminary data.</text>
</comment>
<reference evidence="1 2" key="1">
    <citation type="submission" date="2022-12" db="EMBL/GenBank/DDBJ databases">
        <title>Draft genome sequence of Paenibacillus sp. dW9.</title>
        <authorList>
            <person name="Choi E.-W."/>
            <person name="Kim D.-U."/>
        </authorList>
    </citation>
    <scope>NUCLEOTIDE SEQUENCE [LARGE SCALE GENOMIC DNA]</scope>
    <source>
        <strain evidence="2">dW9</strain>
    </source>
</reference>
<keyword evidence="2" id="KW-1185">Reference proteome</keyword>